<evidence type="ECO:0000313" key="1">
    <source>
        <dbReference type="EMBL" id="BBH92900.1"/>
    </source>
</evidence>
<dbReference type="EMBL" id="AP019377">
    <property type="protein sequence ID" value="BBH92900.1"/>
    <property type="molecule type" value="Genomic_DNA"/>
</dbReference>
<dbReference type="AlphaFoldDB" id="A0A455SYY1"/>
<protein>
    <submittedName>
        <fullName evidence="1">Uncharacterized protein</fullName>
    </submittedName>
</protein>
<reference evidence="1" key="1">
    <citation type="submission" date="2018-12" db="EMBL/GenBank/DDBJ databases">
        <title>Novel natural products biosynthetic potential of the class Ktedonobacteria.</title>
        <authorList>
            <person name="Zheng Y."/>
            <person name="Saitou A."/>
            <person name="Wang C.M."/>
            <person name="Toyoda A."/>
            <person name="Minakuchi Y."/>
            <person name="Sekiguchi Y."/>
            <person name="Ueda K."/>
            <person name="Takano H."/>
            <person name="Sakai Y."/>
            <person name="Yokota A."/>
            <person name="Yabe S."/>
        </authorList>
    </citation>
    <scope>NUCLEOTIDE SEQUENCE</scope>
    <source>
        <strain evidence="1">A3-2</strain>
    </source>
</reference>
<sequence>MSSLTLPLSAWEERLAPRPARVAWSPSQPNPARGIPRASQAIRQRAGRRSAWLGLYAHYRHVSKMIKNLTNHDICSMLVLQIGQSACISGGEEAKNATVASGSRLGYTALAVGCILRAS</sequence>
<proteinExistence type="predicted"/>
<gene>
    <name evidence="1" type="ORF">KTA_10990</name>
</gene>
<accession>A0A455SYY1</accession>
<name>A0A455SYY1_9CHLR</name>
<organism evidence="1">
    <name type="scientific">Thermogemmatispora argillosa</name>
    <dbReference type="NCBI Taxonomy" id="2045280"/>
    <lineage>
        <taxon>Bacteria</taxon>
        <taxon>Bacillati</taxon>
        <taxon>Chloroflexota</taxon>
        <taxon>Ktedonobacteria</taxon>
        <taxon>Thermogemmatisporales</taxon>
        <taxon>Thermogemmatisporaceae</taxon>
        <taxon>Thermogemmatispora</taxon>
    </lineage>
</organism>